<evidence type="ECO:0000259" key="1">
    <source>
        <dbReference type="PROSITE" id="PS51471"/>
    </source>
</evidence>
<evidence type="ECO:0000313" key="2">
    <source>
        <dbReference type="EMBL" id="MEN5377830.1"/>
    </source>
</evidence>
<dbReference type="Proteomes" id="UP001409291">
    <property type="component" value="Unassembled WGS sequence"/>
</dbReference>
<feature type="domain" description="Fe2OG dioxygenase" evidence="1">
    <location>
        <begin position="122"/>
        <end position="221"/>
    </location>
</feature>
<dbReference type="PANTHER" id="PTHR31212:SF4">
    <property type="entry name" value="ALPHA-KETOGLUTARATE-DEPENDENT DIOXYGENASE ALKB HOMOLOG 3"/>
    <property type="match status" value="1"/>
</dbReference>
<keyword evidence="2" id="KW-0560">Oxidoreductase</keyword>
<dbReference type="GO" id="GO:0051213">
    <property type="term" value="F:dioxygenase activity"/>
    <property type="evidence" value="ECO:0007669"/>
    <property type="project" value="UniProtKB-KW"/>
</dbReference>
<dbReference type="InterPro" id="IPR027450">
    <property type="entry name" value="AlkB-like"/>
</dbReference>
<dbReference type="Pfam" id="PF13532">
    <property type="entry name" value="2OG-FeII_Oxy_2"/>
    <property type="match status" value="1"/>
</dbReference>
<dbReference type="RefSeq" id="WP_221197795.1">
    <property type="nucleotide sequence ID" value="NZ_JBDJLH010000002.1"/>
</dbReference>
<dbReference type="Gene3D" id="2.60.120.590">
    <property type="entry name" value="Alpha-ketoglutarate-dependent dioxygenase AlkB-like"/>
    <property type="match status" value="1"/>
</dbReference>
<dbReference type="InterPro" id="IPR032854">
    <property type="entry name" value="ALKBH3"/>
</dbReference>
<protein>
    <submittedName>
        <fullName evidence="2">Alpha-ketoglutarate-dependent dioxygenase AlkB</fullName>
    </submittedName>
</protein>
<accession>A0ABV0BTG8</accession>
<proteinExistence type="predicted"/>
<comment type="caution">
    <text evidence="2">The sequence shown here is derived from an EMBL/GenBank/DDBJ whole genome shotgun (WGS) entry which is preliminary data.</text>
</comment>
<reference evidence="2 3" key="1">
    <citation type="submission" date="2024-04" db="EMBL/GenBank/DDBJ databases">
        <title>WGS of bacteria from Torrens River.</title>
        <authorList>
            <person name="Wyrsch E.R."/>
            <person name="Drigo B."/>
        </authorList>
    </citation>
    <scope>NUCLEOTIDE SEQUENCE [LARGE SCALE GENOMIC DNA]</scope>
    <source>
        <strain evidence="2 3">TWI391</strain>
    </source>
</reference>
<sequence length="231" mass="26675">MKKTPIDCYHFTKTYTMNLFNDTEIFAPGHGGKVVFDVPDTELMLIDSFFSKEESDHYYNILLHTTKWREYEMEIFDKTVKAPRMIAWYEDKSNLGADPAGPDWTTALLAIRKRVEEETGLSFNAVLLNLYRNGKDGVAWHSDHTDKSGPNPVIASVSFGETRLFRLRHKFLKNIKQIEIPLHHGSFLLMAGTTNSCWQHQVPKTARQILPRINLTFRRVCRAKTRDDVAL</sequence>
<keyword evidence="3" id="KW-1185">Reference proteome</keyword>
<dbReference type="EMBL" id="JBDJNQ010000004">
    <property type="protein sequence ID" value="MEN5377830.1"/>
    <property type="molecule type" value="Genomic_DNA"/>
</dbReference>
<dbReference type="InterPro" id="IPR037151">
    <property type="entry name" value="AlkB-like_sf"/>
</dbReference>
<dbReference type="InterPro" id="IPR005123">
    <property type="entry name" value="Oxoglu/Fe-dep_dioxygenase_dom"/>
</dbReference>
<dbReference type="PANTHER" id="PTHR31212">
    <property type="entry name" value="ALPHA-KETOGLUTARATE-DEPENDENT DIOXYGENASE ALKB HOMOLOG 3"/>
    <property type="match status" value="1"/>
</dbReference>
<keyword evidence="2" id="KW-0223">Dioxygenase</keyword>
<dbReference type="PROSITE" id="PS51471">
    <property type="entry name" value="FE2OG_OXY"/>
    <property type="match status" value="1"/>
</dbReference>
<organism evidence="2 3">
    <name type="scientific">Sphingobacterium kitahiroshimense</name>
    <dbReference type="NCBI Taxonomy" id="470446"/>
    <lineage>
        <taxon>Bacteria</taxon>
        <taxon>Pseudomonadati</taxon>
        <taxon>Bacteroidota</taxon>
        <taxon>Sphingobacteriia</taxon>
        <taxon>Sphingobacteriales</taxon>
        <taxon>Sphingobacteriaceae</taxon>
        <taxon>Sphingobacterium</taxon>
    </lineage>
</organism>
<name>A0ABV0BTG8_9SPHI</name>
<dbReference type="SUPFAM" id="SSF51197">
    <property type="entry name" value="Clavaminate synthase-like"/>
    <property type="match status" value="1"/>
</dbReference>
<evidence type="ECO:0000313" key="3">
    <source>
        <dbReference type="Proteomes" id="UP001409291"/>
    </source>
</evidence>
<gene>
    <name evidence="2" type="ORF">ABE541_11190</name>
</gene>